<feature type="signal peptide" evidence="7">
    <location>
        <begin position="1"/>
        <end position="16"/>
    </location>
</feature>
<evidence type="ECO:0000256" key="7">
    <source>
        <dbReference type="SAM" id="SignalP"/>
    </source>
</evidence>
<evidence type="ECO:0000256" key="4">
    <source>
        <dbReference type="ARBA" id="ARBA00023136"/>
    </source>
</evidence>
<evidence type="ECO:0000256" key="6">
    <source>
        <dbReference type="SAM" id="Phobius"/>
    </source>
</evidence>
<evidence type="ECO:0000256" key="3">
    <source>
        <dbReference type="ARBA" id="ARBA00022989"/>
    </source>
</evidence>
<keyword evidence="2 6" id="KW-0812">Transmembrane</keyword>
<evidence type="ECO:0000313" key="10">
    <source>
        <dbReference type="Proteomes" id="UP000595140"/>
    </source>
</evidence>
<accession>A0A484MNY7</accession>
<name>A0A484MNY7_9ASTE</name>
<keyword evidence="4 6" id="KW-0472">Membrane</keyword>
<dbReference type="OrthoDB" id="1641132at2759"/>
<feature type="transmembrane region" description="Helical" evidence="6">
    <location>
        <begin position="490"/>
        <end position="510"/>
    </location>
</feature>
<feature type="chain" id="PRO_5019834108" description="TMEM205-like domain-containing protein" evidence="7">
    <location>
        <begin position="17"/>
        <end position="522"/>
    </location>
</feature>
<dbReference type="EMBL" id="OOIL02004148">
    <property type="protein sequence ID" value="VFQ90572.1"/>
    <property type="molecule type" value="Genomic_DNA"/>
</dbReference>
<feature type="region of interest" description="Disordered" evidence="5">
    <location>
        <begin position="442"/>
        <end position="468"/>
    </location>
</feature>
<evidence type="ECO:0000256" key="2">
    <source>
        <dbReference type="ARBA" id="ARBA00022692"/>
    </source>
</evidence>
<reference evidence="9 10" key="1">
    <citation type="submission" date="2018-04" db="EMBL/GenBank/DDBJ databases">
        <authorList>
            <person name="Vogel A."/>
        </authorList>
    </citation>
    <scope>NUCLEOTIDE SEQUENCE [LARGE SCALE GENOMIC DNA]</scope>
</reference>
<dbReference type="GO" id="GO:0016020">
    <property type="term" value="C:membrane"/>
    <property type="evidence" value="ECO:0007669"/>
    <property type="project" value="UniProtKB-SubCell"/>
</dbReference>
<evidence type="ECO:0000313" key="9">
    <source>
        <dbReference type="EMBL" id="VFQ90572.1"/>
    </source>
</evidence>
<organism evidence="9 10">
    <name type="scientific">Cuscuta campestris</name>
    <dbReference type="NCBI Taxonomy" id="132261"/>
    <lineage>
        <taxon>Eukaryota</taxon>
        <taxon>Viridiplantae</taxon>
        <taxon>Streptophyta</taxon>
        <taxon>Embryophyta</taxon>
        <taxon>Tracheophyta</taxon>
        <taxon>Spermatophyta</taxon>
        <taxon>Magnoliopsida</taxon>
        <taxon>eudicotyledons</taxon>
        <taxon>Gunneridae</taxon>
        <taxon>Pentapetalae</taxon>
        <taxon>asterids</taxon>
        <taxon>lamiids</taxon>
        <taxon>Solanales</taxon>
        <taxon>Convolvulaceae</taxon>
        <taxon>Cuscuteae</taxon>
        <taxon>Cuscuta</taxon>
        <taxon>Cuscuta subgen. Grammica</taxon>
        <taxon>Cuscuta sect. Cleistogrammica</taxon>
    </lineage>
</organism>
<evidence type="ECO:0000256" key="1">
    <source>
        <dbReference type="ARBA" id="ARBA00004370"/>
    </source>
</evidence>
<keyword evidence="7" id="KW-0732">Signal</keyword>
<feature type="domain" description="TMEM205-like" evidence="8">
    <location>
        <begin position="335"/>
        <end position="434"/>
    </location>
</feature>
<dbReference type="Proteomes" id="UP000595140">
    <property type="component" value="Unassembled WGS sequence"/>
</dbReference>
<dbReference type="PANTHER" id="PTHR47652">
    <property type="entry name" value="MITOCHONDRIAL IMPORT INNER MEMBRANE TRANSLOCASE SUBUNIT TIM44"/>
    <property type="match status" value="1"/>
</dbReference>
<feature type="region of interest" description="Disordered" evidence="5">
    <location>
        <begin position="62"/>
        <end position="89"/>
    </location>
</feature>
<feature type="transmembrane region" description="Helical" evidence="6">
    <location>
        <begin position="332"/>
        <end position="353"/>
    </location>
</feature>
<dbReference type="AlphaFoldDB" id="A0A484MNY7"/>
<sequence length="522" mass="56074">MMNILALSLILSTLLAAEVWSPPPPENTQDVIVKEGHRVVVVEYDKDHGWNTKISISPRVVPEERTAAEKTEEGGGSGDPDHRWTEKTGAANPRELVCDAFGKCKHKIASALGMAKDAAETVGDVAGKARETAAEKAYGVEEKVEEMKRGAGEMAGEAVDKAYRVEEGARSTVGEGLGKARDKASEIAREAAHAAYMVEEGTRCTIGGAVDVAGEAAGKAYNMVGDGLGKAKHGAVEVAGEAAEKAHDMKEKTRHAVKDGFGKARDAVAEKGHKAASAATNAPKRAYEAEEEAVASVKGQLSAAAERVEEAKETVKGKIVKVVEEALGMANLAGLATAYGMGVWVTFGSSYVLARALPRQQFGLVQSKIYPTYFKAMAYSIGMALVGQFLMSWPRENEYEKLVGLVNLLLPLVFVLVNLLYLEPRATKVMFERMKLEKEEGRGKDCTTPVADPTELDRARTEAGPTEGVTTTTVKTKNEMIRLGRRLKKLNSCSSFLNVATLMSLTFYLATLAHRLQSTPPC</sequence>
<feature type="transmembrane region" description="Helical" evidence="6">
    <location>
        <begin position="402"/>
        <end position="422"/>
    </location>
</feature>
<keyword evidence="10" id="KW-1185">Reference proteome</keyword>
<dbReference type="PANTHER" id="PTHR47652:SF3">
    <property type="entry name" value="MITOCHONDRIAL IMPORT INNER MEMBRANE TRANSLOCASE SUBUNIT TIM44"/>
    <property type="match status" value="1"/>
</dbReference>
<dbReference type="Pfam" id="PF13664">
    <property type="entry name" value="DUF4149"/>
    <property type="match status" value="1"/>
</dbReference>
<evidence type="ECO:0000259" key="8">
    <source>
        <dbReference type="Pfam" id="PF13664"/>
    </source>
</evidence>
<gene>
    <name evidence="9" type="ORF">CCAM_LOCUS32348</name>
</gene>
<evidence type="ECO:0000256" key="5">
    <source>
        <dbReference type="SAM" id="MobiDB-lite"/>
    </source>
</evidence>
<dbReference type="InterPro" id="IPR025423">
    <property type="entry name" value="TMEM205-like"/>
</dbReference>
<feature type="compositionally biased region" description="Basic and acidic residues" evidence="5">
    <location>
        <begin position="62"/>
        <end position="86"/>
    </location>
</feature>
<protein>
    <recommendedName>
        <fullName evidence="8">TMEM205-like domain-containing protein</fullName>
    </recommendedName>
</protein>
<comment type="subcellular location">
    <subcellularLocation>
        <location evidence="1">Membrane</location>
    </subcellularLocation>
</comment>
<feature type="transmembrane region" description="Helical" evidence="6">
    <location>
        <begin position="373"/>
        <end position="390"/>
    </location>
</feature>
<keyword evidence="3 6" id="KW-1133">Transmembrane helix</keyword>
<proteinExistence type="predicted"/>